<accession>A0A397SD21</accession>
<sequence>MGLCKPADFNALEEHENTKKKGVYGVLPYISPEILYSFGIIMYKTISSLPPYNDVRHDEILGIKICQGLRPRFNIKVPLLIVHLIKRCLALNQPTAYDIDEILDQWCRGLEKE</sequence>
<proteinExistence type="predicted"/>
<dbReference type="SUPFAM" id="SSF56112">
    <property type="entry name" value="Protein kinase-like (PK-like)"/>
    <property type="match status" value="1"/>
</dbReference>
<name>A0A397SD21_9GLOM</name>
<dbReference type="AlphaFoldDB" id="A0A397SD21"/>
<dbReference type="InterPro" id="IPR011009">
    <property type="entry name" value="Kinase-like_dom_sf"/>
</dbReference>
<keyword evidence="2" id="KW-1185">Reference proteome</keyword>
<evidence type="ECO:0000313" key="1">
    <source>
        <dbReference type="EMBL" id="RIA82596.1"/>
    </source>
</evidence>
<evidence type="ECO:0000313" key="2">
    <source>
        <dbReference type="Proteomes" id="UP000265703"/>
    </source>
</evidence>
<organism evidence="1 2">
    <name type="scientific">Glomus cerebriforme</name>
    <dbReference type="NCBI Taxonomy" id="658196"/>
    <lineage>
        <taxon>Eukaryota</taxon>
        <taxon>Fungi</taxon>
        <taxon>Fungi incertae sedis</taxon>
        <taxon>Mucoromycota</taxon>
        <taxon>Glomeromycotina</taxon>
        <taxon>Glomeromycetes</taxon>
        <taxon>Glomerales</taxon>
        <taxon>Glomeraceae</taxon>
        <taxon>Glomus</taxon>
    </lineage>
</organism>
<reference evidence="1 2" key="1">
    <citation type="submission" date="2018-06" db="EMBL/GenBank/DDBJ databases">
        <title>Comparative genomics reveals the genomic features of Rhizophagus irregularis, R. cerebriforme, R. diaphanum and Gigaspora rosea, and their symbiotic lifestyle signature.</title>
        <authorList>
            <person name="Morin E."/>
            <person name="San Clemente H."/>
            <person name="Chen E.C.H."/>
            <person name="De La Providencia I."/>
            <person name="Hainaut M."/>
            <person name="Kuo A."/>
            <person name="Kohler A."/>
            <person name="Murat C."/>
            <person name="Tang N."/>
            <person name="Roy S."/>
            <person name="Loubradou J."/>
            <person name="Henrissat B."/>
            <person name="Grigoriev I.V."/>
            <person name="Corradi N."/>
            <person name="Roux C."/>
            <person name="Martin F.M."/>
        </authorList>
    </citation>
    <scope>NUCLEOTIDE SEQUENCE [LARGE SCALE GENOMIC DNA]</scope>
    <source>
        <strain evidence="1 2">DAOM 227022</strain>
    </source>
</reference>
<protein>
    <recommendedName>
        <fullName evidence="3">Protein kinase domain-containing protein</fullName>
    </recommendedName>
</protein>
<evidence type="ECO:0008006" key="3">
    <source>
        <dbReference type="Google" id="ProtNLM"/>
    </source>
</evidence>
<dbReference type="Gene3D" id="1.10.510.10">
    <property type="entry name" value="Transferase(Phosphotransferase) domain 1"/>
    <property type="match status" value="1"/>
</dbReference>
<comment type="caution">
    <text evidence="1">The sequence shown here is derived from an EMBL/GenBank/DDBJ whole genome shotgun (WGS) entry which is preliminary data.</text>
</comment>
<dbReference type="EMBL" id="QKYT01000650">
    <property type="protein sequence ID" value="RIA82596.1"/>
    <property type="molecule type" value="Genomic_DNA"/>
</dbReference>
<dbReference type="Proteomes" id="UP000265703">
    <property type="component" value="Unassembled WGS sequence"/>
</dbReference>
<dbReference type="OrthoDB" id="2403434at2759"/>
<gene>
    <name evidence="1" type="ORF">C1645_862420</name>
</gene>